<proteinExistence type="predicted"/>
<gene>
    <name evidence="2" type="ORF">Sangu_2980700</name>
</gene>
<organism evidence="2">
    <name type="scientific">Sesamum angustifolium</name>
    <dbReference type="NCBI Taxonomy" id="2727405"/>
    <lineage>
        <taxon>Eukaryota</taxon>
        <taxon>Viridiplantae</taxon>
        <taxon>Streptophyta</taxon>
        <taxon>Embryophyta</taxon>
        <taxon>Tracheophyta</taxon>
        <taxon>Spermatophyta</taxon>
        <taxon>Magnoliopsida</taxon>
        <taxon>eudicotyledons</taxon>
        <taxon>Gunneridae</taxon>
        <taxon>Pentapetalae</taxon>
        <taxon>asterids</taxon>
        <taxon>lamiids</taxon>
        <taxon>Lamiales</taxon>
        <taxon>Pedaliaceae</taxon>
        <taxon>Sesamum</taxon>
    </lineage>
</organism>
<reference evidence="2" key="1">
    <citation type="submission" date="2020-06" db="EMBL/GenBank/DDBJ databases">
        <authorList>
            <person name="Li T."/>
            <person name="Hu X."/>
            <person name="Zhang T."/>
            <person name="Song X."/>
            <person name="Zhang H."/>
            <person name="Dai N."/>
            <person name="Sheng W."/>
            <person name="Hou X."/>
            <person name="Wei L."/>
        </authorList>
    </citation>
    <scope>NUCLEOTIDE SEQUENCE</scope>
    <source>
        <strain evidence="2">G01</strain>
        <tissue evidence="2">Leaf</tissue>
    </source>
</reference>
<comment type="caution">
    <text evidence="2">The sequence shown here is derived from an EMBL/GenBank/DDBJ whole genome shotgun (WGS) entry which is preliminary data.</text>
</comment>
<feature type="compositionally biased region" description="Polar residues" evidence="1">
    <location>
        <begin position="19"/>
        <end position="31"/>
    </location>
</feature>
<evidence type="ECO:0000256" key="1">
    <source>
        <dbReference type="SAM" id="MobiDB-lite"/>
    </source>
</evidence>
<dbReference type="EMBL" id="JACGWK010001865">
    <property type="protein sequence ID" value="KAL0281940.1"/>
    <property type="molecule type" value="Genomic_DNA"/>
</dbReference>
<name>A0AAW2III2_9LAMI</name>
<evidence type="ECO:0000313" key="2">
    <source>
        <dbReference type="EMBL" id="KAL0281940.1"/>
    </source>
</evidence>
<feature type="region of interest" description="Disordered" evidence="1">
    <location>
        <begin position="1"/>
        <end position="50"/>
    </location>
</feature>
<protein>
    <submittedName>
        <fullName evidence="2">Uncharacterized protein</fullName>
    </submittedName>
</protein>
<sequence>MRGEGSSGEFAKNWAPASAETSSVASKVSGTTKRRGAGGKPPSSPDKISSSCFLMEGVLPQGDALPNHLSYSSPLL</sequence>
<accession>A0AAW2III2</accession>
<dbReference type="AlphaFoldDB" id="A0AAW2III2"/>
<reference evidence="2" key="2">
    <citation type="journal article" date="2024" name="Plant">
        <title>Genomic evolution and insights into agronomic trait innovations of Sesamum species.</title>
        <authorList>
            <person name="Miao H."/>
            <person name="Wang L."/>
            <person name="Qu L."/>
            <person name="Liu H."/>
            <person name="Sun Y."/>
            <person name="Le M."/>
            <person name="Wang Q."/>
            <person name="Wei S."/>
            <person name="Zheng Y."/>
            <person name="Lin W."/>
            <person name="Duan Y."/>
            <person name="Cao H."/>
            <person name="Xiong S."/>
            <person name="Wang X."/>
            <person name="Wei L."/>
            <person name="Li C."/>
            <person name="Ma Q."/>
            <person name="Ju M."/>
            <person name="Zhao R."/>
            <person name="Li G."/>
            <person name="Mu C."/>
            <person name="Tian Q."/>
            <person name="Mei H."/>
            <person name="Zhang T."/>
            <person name="Gao T."/>
            <person name="Zhang H."/>
        </authorList>
    </citation>
    <scope>NUCLEOTIDE SEQUENCE</scope>
    <source>
        <strain evidence="2">G01</strain>
    </source>
</reference>